<dbReference type="EMBL" id="QUZK01000037">
    <property type="protein sequence ID" value="RFF30282.1"/>
    <property type="molecule type" value="Genomic_DNA"/>
</dbReference>
<evidence type="ECO:0000313" key="1">
    <source>
        <dbReference type="EMBL" id="RFF30282.1"/>
    </source>
</evidence>
<evidence type="ECO:0000313" key="2">
    <source>
        <dbReference type="Proteomes" id="UP000260351"/>
    </source>
</evidence>
<protein>
    <submittedName>
        <fullName evidence="1">Uncharacterized protein</fullName>
    </submittedName>
</protein>
<sequence>MRSAASRERLAALGIDVWIRRERDRASADAAAPVLETPAVEVTDSGAGGAVARVRMASGDGDWLLVQGSPWDGRHDVLLGDIQATIGSARCRFGQWAHSDSAGVPVDELDSRGVLHVLAFGDPPPGAMKQGVLVAPELSVLSTSAEARRRLWRKLAGEIAG</sequence>
<name>A0A3E1K8C8_9GAMM</name>
<gene>
    <name evidence="1" type="ORF">DZC52_09405</name>
</gene>
<dbReference type="AlphaFoldDB" id="A0A3E1K8C8"/>
<reference evidence="1 2" key="1">
    <citation type="submission" date="2018-08" db="EMBL/GenBank/DDBJ databases">
        <title>Wenzhouxiangella salilacus sp. nov., a novel bacterium isolated from a saline lake in Xinjiang Province, China.</title>
        <authorList>
            <person name="Han S."/>
        </authorList>
    </citation>
    <scope>NUCLEOTIDE SEQUENCE [LARGE SCALE GENOMIC DNA]</scope>
    <source>
        <strain evidence="1 2">XDB06</strain>
    </source>
</reference>
<keyword evidence="2" id="KW-1185">Reference proteome</keyword>
<organism evidence="1 2">
    <name type="scientific">Wenzhouxiangella sediminis</name>
    <dbReference type="NCBI Taxonomy" id="1792836"/>
    <lineage>
        <taxon>Bacteria</taxon>
        <taxon>Pseudomonadati</taxon>
        <taxon>Pseudomonadota</taxon>
        <taxon>Gammaproteobacteria</taxon>
        <taxon>Chromatiales</taxon>
        <taxon>Wenzhouxiangellaceae</taxon>
        <taxon>Wenzhouxiangella</taxon>
    </lineage>
</organism>
<proteinExistence type="predicted"/>
<comment type="caution">
    <text evidence="1">The sequence shown here is derived from an EMBL/GenBank/DDBJ whole genome shotgun (WGS) entry which is preliminary data.</text>
</comment>
<dbReference type="Proteomes" id="UP000260351">
    <property type="component" value="Unassembled WGS sequence"/>
</dbReference>
<accession>A0A3E1K8C8</accession>